<sequence length="110" mass="12551">MYYVLFSLPYRSITYSYHNHKARPPRWQCGTLRYRLSSGPCCNVSGAYRVSSVIWFTSGPCCDVSGAYRVSSVTWFTSDPCSDVPVAYRVSSVTWFPIPNTNTTDYYNIT</sequence>
<dbReference type="EMBL" id="HBUF01543419">
    <property type="protein sequence ID" value="CAG6755947.1"/>
    <property type="molecule type" value="Transcribed_RNA"/>
</dbReference>
<reference evidence="1" key="1">
    <citation type="submission" date="2021-05" db="EMBL/GenBank/DDBJ databases">
        <authorList>
            <person name="Alioto T."/>
            <person name="Alioto T."/>
            <person name="Gomez Garrido J."/>
        </authorList>
    </citation>
    <scope>NUCLEOTIDE SEQUENCE</scope>
</reference>
<proteinExistence type="predicted"/>
<dbReference type="EMBL" id="HBUF01543421">
    <property type="protein sequence ID" value="CAG6755948.1"/>
    <property type="molecule type" value="Transcribed_RNA"/>
</dbReference>
<name>A0A8D9A1E7_9HEMI</name>
<dbReference type="AlphaFoldDB" id="A0A8D9A1E7"/>
<protein>
    <submittedName>
        <fullName evidence="1">Uncharacterized protein</fullName>
    </submittedName>
</protein>
<accession>A0A8D9A1E7</accession>
<organism evidence="1">
    <name type="scientific">Cacopsylla melanoneura</name>
    <dbReference type="NCBI Taxonomy" id="428564"/>
    <lineage>
        <taxon>Eukaryota</taxon>
        <taxon>Metazoa</taxon>
        <taxon>Ecdysozoa</taxon>
        <taxon>Arthropoda</taxon>
        <taxon>Hexapoda</taxon>
        <taxon>Insecta</taxon>
        <taxon>Pterygota</taxon>
        <taxon>Neoptera</taxon>
        <taxon>Paraneoptera</taxon>
        <taxon>Hemiptera</taxon>
        <taxon>Sternorrhyncha</taxon>
        <taxon>Psylloidea</taxon>
        <taxon>Psyllidae</taxon>
        <taxon>Psyllinae</taxon>
        <taxon>Cacopsylla</taxon>
    </lineage>
</organism>
<evidence type="ECO:0000313" key="1">
    <source>
        <dbReference type="EMBL" id="CAG6755947.1"/>
    </source>
</evidence>